<evidence type="ECO:0000259" key="1">
    <source>
        <dbReference type="PROSITE" id="PS50075"/>
    </source>
</evidence>
<accession>Q97TG2</accession>
<keyword evidence="3" id="KW-1185">Reference proteome</keyword>
<dbReference type="Gene3D" id="1.10.1200.10">
    <property type="entry name" value="ACP-like"/>
    <property type="match status" value="1"/>
</dbReference>
<dbReference type="PROSITE" id="PS50075">
    <property type="entry name" value="CARRIER"/>
    <property type="match status" value="1"/>
</dbReference>
<protein>
    <submittedName>
        <fullName evidence="2">Possible D-alanyl carrier protein, acyl carrier protein family</fullName>
    </submittedName>
</protein>
<feature type="domain" description="Carrier" evidence="1">
    <location>
        <begin position="1"/>
        <end position="78"/>
    </location>
</feature>
<name>Q97TG2_CLOAB</name>
<sequence>MREKLIKIICQVKEDDSLKEKIEKSKDLLNEIDIDSLQLINIILKIEDELDVQIDFDEFDMDSLKSIDSLAKYINSKR</sequence>
<dbReference type="KEGG" id="cac:CA_P0139"/>
<dbReference type="Pfam" id="PF00550">
    <property type="entry name" value="PP-binding"/>
    <property type="match status" value="1"/>
</dbReference>
<proteinExistence type="predicted"/>
<reference evidence="2 3" key="1">
    <citation type="journal article" date="2001" name="J. Bacteriol.">
        <title>Genome sequence and comparative analysis of the solvent-producing bacterium Clostridium acetobutylicum.</title>
        <authorList>
            <person name="Nolling J."/>
            <person name="Breton G."/>
            <person name="Omelchenko M.V."/>
            <person name="Makarova K.S."/>
            <person name="Zeng Q."/>
            <person name="Gibson R."/>
            <person name="Lee H.M."/>
            <person name="Dubois J."/>
            <person name="Qiu D."/>
            <person name="Hitti J."/>
            <person name="Wolf Y.I."/>
            <person name="Tatusov R.L."/>
            <person name="Sabathe F."/>
            <person name="Doucette-Stamm L."/>
            <person name="Soucaille P."/>
            <person name="Daly M.J."/>
            <person name="Bennett G.N."/>
            <person name="Koonin E.V."/>
            <person name="Smith D.R."/>
        </authorList>
    </citation>
    <scope>NUCLEOTIDE SEQUENCE [LARGE SCALE GENOMIC DNA]</scope>
    <source>
        <strain evidence="3">ATCC 824 / DSM 792 / JCM 1419 / LMG 5710 / VKM B-1787</strain>
        <plasmid evidence="3">pSOL1</plasmid>
    </source>
</reference>
<dbReference type="InterPro" id="IPR036736">
    <property type="entry name" value="ACP-like_sf"/>
</dbReference>
<dbReference type="SUPFAM" id="SSF47336">
    <property type="entry name" value="ACP-like"/>
    <property type="match status" value="1"/>
</dbReference>
<dbReference type="PATRIC" id="fig|272562.8.peg.139"/>
<dbReference type="AlphaFoldDB" id="Q97TG2"/>
<evidence type="ECO:0000313" key="3">
    <source>
        <dbReference type="Proteomes" id="UP000000814"/>
    </source>
</evidence>
<dbReference type="GeneID" id="45000365"/>
<evidence type="ECO:0000313" key="2">
    <source>
        <dbReference type="EMBL" id="AAK76884.1"/>
    </source>
</evidence>
<keyword evidence="2" id="KW-0614">Plasmid</keyword>
<dbReference type="HOGENOM" id="CLU_108696_10_1_9"/>
<dbReference type="EMBL" id="AE001438">
    <property type="protein sequence ID" value="AAK76884.1"/>
    <property type="molecule type" value="Genomic_DNA"/>
</dbReference>
<dbReference type="InterPro" id="IPR009081">
    <property type="entry name" value="PP-bd_ACP"/>
</dbReference>
<organism evidence="2 3">
    <name type="scientific">Clostridium acetobutylicum (strain ATCC 824 / DSM 792 / JCM 1419 / IAM 19013 / LMG 5710 / NBRC 13948 / NRRL B-527 / VKM B-1787 / 2291 / W)</name>
    <dbReference type="NCBI Taxonomy" id="272562"/>
    <lineage>
        <taxon>Bacteria</taxon>
        <taxon>Bacillati</taxon>
        <taxon>Bacillota</taxon>
        <taxon>Clostridia</taxon>
        <taxon>Eubacteriales</taxon>
        <taxon>Clostridiaceae</taxon>
        <taxon>Clostridium</taxon>
    </lineage>
</organism>
<dbReference type="Proteomes" id="UP000000814">
    <property type="component" value="Plasmid pSOL1"/>
</dbReference>
<geneLocation type="plasmid" evidence="2 3">
    <name>pSOL1</name>
</geneLocation>
<dbReference type="OrthoDB" id="1449405at2"/>
<gene>
    <name evidence="2" type="ordered locus">CA_P0139</name>
</gene>
<dbReference type="RefSeq" id="WP_010890823.1">
    <property type="nucleotide sequence ID" value="NC_001988.2"/>
</dbReference>